<evidence type="ECO:0000256" key="4">
    <source>
        <dbReference type="ARBA" id="ARBA00010561"/>
    </source>
</evidence>
<evidence type="ECO:0000256" key="3">
    <source>
        <dbReference type="ARBA" id="ARBA00004663"/>
    </source>
</evidence>
<evidence type="ECO:0000256" key="10">
    <source>
        <dbReference type="ARBA" id="ARBA00022692"/>
    </source>
</evidence>
<feature type="transmembrane region" description="Helical" evidence="19">
    <location>
        <begin position="173"/>
        <end position="193"/>
    </location>
</feature>
<evidence type="ECO:0000256" key="6">
    <source>
        <dbReference type="ARBA" id="ARBA00015850"/>
    </source>
</evidence>
<keyword evidence="8 19" id="KW-0169">Cobalamin biosynthesis</keyword>
<dbReference type="HAMAP" id="MF_00719">
    <property type="entry name" value="CobS"/>
    <property type="match status" value="1"/>
</dbReference>
<dbReference type="Proteomes" id="UP001193035">
    <property type="component" value="Unassembled WGS sequence"/>
</dbReference>
<comment type="catalytic activity">
    <reaction evidence="18 19">
        <text>alpha-ribazole 5'-phosphate + adenosylcob(III)inamide-GDP = adenosylcob(III)alamin 5'-phosphate + GMP + H(+)</text>
        <dbReference type="Rhea" id="RHEA:23560"/>
        <dbReference type="ChEBI" id="CHEBI:15378"/>
        <dbReference type="ChEBI" id="CHEBI:57918"/>
        <dbReference type="ChEBI" id="CHEBI:58115"/>
        <dbReference type="ChEBI" id="CHEBI:60487"/>
        <dbReference type="ChEBI" id="CHEBI:60493"/>
        <dbReference type="EC" id="2.7.8.26"/>
    </reaction>
</comment>
<evidence type="ECO:0000313" key="20">
    <source>
        <dbReference type="EMBL" id="TMV08993.1"/>
    </source>
</evidence>
<evidence type="ECO:0000256" key="5">
    <source>
        <dbReference type="ARBA" id="ARBA00013200"/>
    </source>
</evidence>
<evidence type="ECO:0000256" key="7">
    <source>
        <dbReference type="ARBA" id="ARBA00022475"/>
    </source>
</evidence>
<keyword evidence="12 19" id="KW-1133">Transmembrane helix</keyword>
<dbReference type="GO" id="GO:0051073">
    <property type="term" value="F:adenosylcobinamide-GDP ribazoletransferase activity"/>
    <property type="evidence" value="ECO:0007669"/>
    <property type="project" value="UniProtKB-EC"/>
</dbReference>
<evidence type="ECO:0000256" key="1">
    <source>
        <dbReference type="ARBA" id="ARBA00001946"/>
    </source>
</evidence>
<dbReference type="InterPro" id="IPR003805">
    <property type="entry name" value="CobS"/>
</dbReference>
<dbReference type="PANTHER" id="PTHR34148:SF1">
    <property type="entry name" value="ADENOSYLCOBINAMIDE-GDP RIBAZOLETRANSFERASE"/>
    <property type="match status" value="1"/>
</dbReference>
<feature type="transmembrane region" description="Helical" evidence="19">
    <location>
        <begin position="94"/>
        <end position="114"/>
    </location>
</feature>
<protein>
    <recommendedName>
        <fullName evidence="6 19">Adenosylcobinamide-GDP ribazoletransferase</fullName>
        <ecNumber evidence="5 19">2.7.8.26</ecNumber>
    </recommendedName>
    <alternativeName>
        <fullName evidence="16 19">Cobalamin synthase</fullName>
    </alternativeName>
    <alternativeName>
        <fullName evidence="15 19">Cobalamin-5'-phosphate synthase</fullName>
    </alternativeName>
</protein>
<evidence type="ECO:0000256" key="13">
    <source>
        <dbReference type="ARBA" id="ARBA00023136"/>
    </source>
</evidence>
<accession>A0ABY2X182</accession>
<evidence type="ECO:0000256" key="19">
    <source>
        <dbReference type="HAMAP-Rule" id="MF_00719"/>
    </source>
</evidence>
<evidence type="ECO:0000256" key="18">
    <source>
        <dbReference type="ARBA" id="ARBA00049504"/>
    </source>
</evidence>
<dbReference type="Pfam" id="PF02654">
    <property type="entry name" value="CobS"/>
    <property type="match status" value="1"/>
</dbReference>
<evidence type="ECO:0000256" key="15">
    <source>
        <dbReference type="ARBA" id="ARBA00032605"/>
    </source>
</evidence>
<evidence type="ECO:0000313" key="21">
    <source>
        <dbReference type="Proteomes" id="UP001193035"/>
    </source>
</evidence>
<keyword evidence="11 19" id="KW-0460">Magnesium</keyword>
<keyword evidence="10 19" id="KW-0812">Transmembrane</keyword>
<dbReference type="PANTHER" id="PTHR34148">
    <property type="entry name" value="ADENOSYLCOBINAMIDE-GDP RIBAZOLETRANSFERASE"/>
    <property type="match status" value="1"/>
</dbReference>
<dbReference type="EC" id="2.7.8.26" evidence="5 19"/>
<evidence type="ECO:0000256" key="12">
    <source>
        <dbReference type="ARBA" id="ARBA00022989"/>
    </source>
</evidence>
<reference evidence="20 21" key="1">
    <citation type="submission" date="2019-05" db="EMBL/GenBank/DDBJ databases">
        <title>Ruegeria sp. nov., isolated from tidal flat.</title>
        <authorList>
            <person name="Kim W."/>
        </authorList>
    </citation>
    <scope>NUCLEOTIDE SEQUENCE [LARGE SCALE GENOMIC DNA]</scope>
    <source>
        <strain evidence="20 21">CAU 1488</strain>
    </source>
</reference>
<proteinExistence type="inferred from homology"/>
<dbReference type="NCBIfam" id="TIGR00317">
    <property type="entry name" value="cobS"/>
    <property type="match status" value="1"/>
</dbReference>
<keyword evidence="7 19" id="KW-1003">Cell membrane</keyword>
<comment type="pathway">
    <text evidence="3 19">Cofactor biosynthesis; adenosylcobalamin biosynthesis; adenosylcobalamin from cob(II)yrinate a,c-diamide: step 7/7.</text>
</comment>
<evidence type="ECO:0000256" key="2">
    <source>
        <dbReference type="ARBA" id="ARBA00004651"/>
    </source>
</evidence>
<comment type="function">
    <text evidence="14 19">Joins adenosylcobinamide-GDP and alpha-ribazole to generate adenosylcobalamin (Ado-cobalamin). Also synthesizes adenosylcobalamin 5'-phosphate from adenosylcobinamide-GDP and alpha-ribazole 5'-phosphate.</text>
</comment>
<gene>
    <name evidence="19 20" type="primary">cobS</name>
    <name evidence="20" type="ORF">FGK63_07690</name>
</gene>
<name>A0ABY2X182_9RHOB</name>
<comment type="catalytic activity">
    <reaction evidence="17 19">
        <text>alpha-ribazole + adenosylcob(III)inamide-GDP = adenosylcob(III)alamin + GMP + H(+)</text>
        <dbReference type="Rhea" id="RHEA:16049"/>
        <dbReference type="ChEBI" id="CHEBI:10329"/>
        <dbReference type="ChEBI" id="CHEBI:15378"/>
        <dbReference type="ChEBI" id="CHEBI:18408"/>
        <dbReference type="ChEBI" id="CHEBI:58115"/>
        <dbReference type="ChEBI" id="CHEBI:60487"/>
        <dbReference type="EC" id="2.7.8.26"/>
    </reaction>
</comment>
<organism evidence="20 21">
    <name type="scientific">Ruegeria sediminis</name>
    <dbReference type="NCBI Taxonomy" id="2583820"/>
    <lineage>
        <taxon>Bacteria</taxon>
        <taxon>Pseudomonadati</taxon>
        <taxon>Pseudomonadota</taxon>
        <taxon>Alphaproteobacteria</taxon>
        <taxon>Rhodobacterales</taxon>
        <taxon>Roseobacteraceae</taxon>
        <taxon>Ruegeria</taxon>
    </lineage>
</organism>
<feature type="transmembrane region" description="Helical" evidence="19">
    <location>
        <begin position="232"/>
        <end position="250"/>
    </location>
</feature>
<evidence type="ECO:0000256" key="9">
    <source>
        <dbReference type="ARBA" id="ARBA00022679"/>
    </source>
</evidence>
<evidence type="ECO:0000256" key="14">
    <source>
        <dbReference type="ARBA" id="ARBA00025228"/>
    </source>
</evidence>
<comment type="similarity">
    <text evidence="4 19">Belongs to the CobS family.</text>
</comment>
<evidence type="ECO:0000256" key="8">
    <source>
        <dbReference type="ARBA" id="ARBA00022573"/>
    </source>
</evidence>
<evidence type="ECO:0000256" key="16">
    <source>
        <dbReference type="ARBA" id="ARBA00032853"/>
    </source>
</evidence>
<evidence type="ECO:0000256" key="17">
    <source>
        <dbReference type="ARBA" id="ARBA00048623"/>
    </source>
</evidence>
<keyword evidence="9 19" id="KW-0808">Transferase</keyword>
<comment type="caution">
    <text evidence="20">The sequence shown here is derived from an EMBL/GenBank/DDBJ whole genome shotgun (WGS) entry which is preliminary data.</text>
</comment>
<feature type="transmembrane region" description="Helical" evidence="19">
    <location>
        <begin position="205"/>
        <end position="226"/>
    </location>
</feature>
<sequence>MESLVASEWSCVFNHCTRCHKTRRGQGVTKSDKKPFSLWDIPLALVLLTRLPLPRLPDAVFTRQAQAAWAFPLAGLAVGLLACGVGWIGLAADLSPWICAGLVLATMTFATGAMHEDGLADTADGFWGGFTPERRLEIMKDSHIGTYGVLALVLSQLLRFSAIAALIAGGAFWILPAAAIWSRALMPVMMAALPNARGAGLSHRVGAPPASACMAGLALALALILVVAGTSVMIPALFATLAAAVLAAIAKAKIGGQTGDILGATQQAAEIGFLLALSAQV</sequence>
<dbReference type="EMBL" id="VCPD01000002">
    <property type="protein sequence ID" value="TMV08993.1"/>
    <property type="molecule type" value="Genomic_DNA"/>
</dbReference>
<keyword evidence="21" id="KW-1185">Reference proteome</keyword>
<feature type="transmembrane region" description="Helical" evidence="19">
    <location>
        <begin position="65"/>
        <end position="88"/>
    </location>
</feature>
<keyword evidence="13 19" id="KW-0472">Membrane</keyword>
<comment type="cofactor">
    <cofactor evidence="1 19">
        <name>Mg(2+)</name>
        <dbReference type="ChEBI" id="CHEBI:18420"/>
    </cofactor>
</comment>
<evidence type="ECO:0000256" key="11">
    <source>
        <dbReference type="ARBA" id="ARBA00022842"/>
    </source>
</evidence>
<comment type="subcellular location">
    <subcellularLocation>
        <location evidence="2 19">Cell membrane</location>
        <topology evidence="2 19">Multi-pass membrane protein</topology>
    </subcellularLocation>
</comment>